<organism evidence="1 2">
    <name type="scientific">Anaerotignum lactatifermentans</name>
    <dbReference type="NCBI Taxonomy" id="160404"/>
    <lineage>
        <taxon>Bacteria</taxon>
        <taxon>Bacillati</taxon>
        <taxon>Bacillota</taxon>
        <taxon>Clostridia</taxon>
        <taxon>Lachnospirales</taxon>
        <taxon>Anaerotignaceae</taxon>
        <taxon>Anaerotignum</taxon>
    </lineage>
</organism>
<comment type="caution">
    <text evidence="1">The sequence shown here is derived from an EMBL/GenBank/DDBJ whole genome shotgun (WGS) entry which is preliminary data.</text>
</comment>
<evidence type="ECO:0000313" key="1">
    <source>
        <dbReference type="EMBL" id="MBM6877094.1"/>
    </source>
</evidence>
<gene>
    <name evidence="1" type="ORF">H9X83_02825</name>
</gene>
<evidence type="ECO:0008006" key="3">
    <source>
        <dbReference type="Google" id="ProtNLM"/>
    </source>
</evidence>
<dbReference type="Proteomes" id="UP000729290">
    <property type="component" value="Unassembled WGS sequence"/>
</dbReference>
<proteinExistence type="predicted"/>
<dbReference type="EMBL" id="JACSNV010000003">
    <property type="protein sequence ID" value="MBM6877094.1"/>
    <property type="molecule type" value="Genomic_DNA"/>
</dbReference>
<reference evidence="1 2" key="1">
    <citation type="journal article" date="2021" name="Sci. Rep.">
        <title>The distribution of antibiotic resistance genes in chicken gut microbiota commensals.</title>
        <authorList>
            <person name="Juricova H."/>
            <person name="Matiasovicova J."/>
            <person name="Kubasova T."/>
            <person name="Cejkova D."/>
            <person name="Rychlik I."/>
        </authorList>
    </citation>
    <scope>NUCLEOTIDE SEQUENCE [LARGE SCALE GENOMIC DNA]</scope>
    <source>
        <strain evidence="1 2">An431b</strain>
    </source>
</reference>
<name>A0ABS2G6K9_9FIRM</name>
<evidence type="ECO:0000313" key="2">
    <source>
        <dbReference type="Proteomes" id="UP000729290"/>
    </source>
</evidence>
<dbReference type="InterPro" id="IPR038559">
    <property type="entry name" value="XkdN-like_sf"/>
</dbReference>
<keyword evidence="2" id="KW-1185">Reference proteome</keyword>
<protein>
    <recommendedName>
        <fullName evidence="3">Phage XkdN-like protein</fullName>
    </recommendedName>
</protein>
<sequence length="125" mass="14533">MEEMRAFFQEAAYLPGEREILVSERFRQEDGPALWRIRALREEELTADVEEEQYAGLCAAAVCAPDLSDRKLWESYGADSKEELLQRMLTPGEYLRLLEAVLELNGYRERKQERKETAKNSFGRA</sequence>
<accession>A0ABS2G6K9</accession>
<dbReference type="InterPro" id="IPR014986">
    <property type="entry name" value="XkdN-like"/>
</dbReference>
<dbReference type="Gene3D" id="3.30.2220.30">
    <property type="match status" value="1"/>
</dbReference>
<dbReference type="Pfam" id="PF08890">
    <property type="entry name" value="Phage_TAC_5"/>
    <property type="match status" value="1"/>
</dbReference>